<name>A0A5D6UXV3_9BACT</name>
<organism evidence="2 3">
    <name type="scientific">Hymenobacter lutimineralis</name>
    <dbReference type="NCBI Taxonomy" id="2606448"/>
    <lineage>
        <taxon>Bacteria</taxon>
        <taxon>Pseudomonadati</taxon>
        <taxon>Bacteroidota</taxon>
        <taxon>Cytophagia</taxon>
        <taxon>Cytophagales</taxon>
        <taxon>Hymenobacteraceae</taxon>
        <taxon>Hymenobacter</taxon>
    </lineage>
</organism>
<sequence length="343" mass="38873">MLVQNCNPITLQFCKSAFLLKWFFAFLLFCTSVFKLYDRSVFLFTCVKTFLRFSRSDVLFFCFSITFDLLSRWLWWPAPPHAFNPAPIMSKVISFATQKGGSGKSTLALVLAAPLATEYGLRIAVLDCDYQQSIVKTREQVDAANFARLRETNPDAQYPYDVYPWQLNRIFDFIDNPEHNYDLIIIDVPGRADGDDVFNALTACDAVIVPLVSDYLDRASTAEFMTILEAIKKAADDAQIDFQYYGLPTKRVAGQREEKEMDDYIDGLGLSRFNSYLGHRKAYTRASTLYSLLNPAWSRYAGGTKDTNDEIRRVCEELIERLGLPDRRATAAISVSTASTSAK</sequence>
<dbReference type="Pfam" id="PF09140">
    <property type="entry name" value="MipZ"/>
    <property type="match status" value="1"/>
</dbReference>
<dbReference type="Proteomes" id="UP000322791">
    <property type="component" value="Unassembled WGS sequence"/>
</dbReference>
<dbReference type="Gene3D" id="3.40.50.300">
    <property type="entry name" value="P-loop containing nucleotide triphosphate hydrolases"/>
    <property type="match status" value="1"/>
</dbReference>
<dbReference type="PANTHER" id="PTHR13696">
    <property type="entry name" value="P-LOOP CONTAINING NUCLEOSIDE TRIPHOSPHATE HYDROLASE"/>
    <property type="match status" value="1"/>
</dbReference>
<gene>
    <name evidence="2" type="ORF">FY528_15910</name>
</gene>
<dbReference type="InterPro" id="IPR050678">
    <property type="entry name" value="DNA_Partitioning_ATPase"/>
</dbReference>
<feature type="transmembrane region" description="Helical" evidence="1">
    <location>
        <begin position="18"/>
        <end position="37"/>
    </location>
</feature>
<comment type="caution">
    <text evidence="2">The sequence shown here is derived from an EMBL/GenBank/DDBJ whole genome shotgun (WGS) entry which is preliminary data.</text>
</comment>
<keyword evidence="3" id="KW-1185">Reference proteome</keyword>
<keyword evidence="1" id="KW-0812">Transmembrane</keyword>
<dbReference type="CDD" id="cd02042">
    <property type="entry name" value="ParAB_family"/>
    <property type="match status" value="1"/>
</dbReference>
<dbReference type="EMBL" id="VTHL01000018">
    <property type="protein sequence ID" value="TYZ07299.1"/>
    <property type="molecule type" value="Genomic_DNA"/>
</dbReference>
<accession>A0A5D6UXV3</accession>
<proteinExistence type="predicted"/>
<dbReference type="InterPro" id="IPR027417">
    <property type="entry name" value="P-loop_NTPase"/>
</dbReference>
<evidence type="ECO:0000256" key="1">
    <source>
        <dbReference type="SAM" id="Phobius"/>
    </source>
</evidence>
<protein>
    <submittedName>
        <fullName evidence="2">ParA family protein</fullName>
    </submittedName>
</protein>
<keyword evidence="1" id="KW-1133">Transmembrane helix</keyword>
<evidence type="ECO:0000313" key="2">
    <source>
        <dbReference type="EMBL" id="TYZ07299.1"/>
    </source>
</evidence>
<reference evidence="2 3" key="1">
    <citation type="submission" date="2019-08" db="EMBL/GenBank/DDBJ databases">
        <authorList>
            <person name="Seo M.-J."/>
        </authorList>
    </citation>
    <scope>NUCLEOTIDE SEQUENCE [LARGE SCALE GENOMIC DNA]</scope>
    <source>
        <strain evidence="2 3">KIGAM108</strain>
    </source>
</reference>
<evidence type="ECO:0000313" key="3">
    <source>
        <dbReference type="Proteomes" id="UP000322791"/>
    </source>
</evidence>
<keyword evidence="1" id="KW-0472">Membrane</keyword>
<feature type="transmembrane region" description="Helical" evidence="1">
    <location>
        <begin position="58"/>
        <end position="76"/>
    </location>
</feature>
<dbReference type="PANTHER" id="PTHR13696:SF99">
    <property type="entry name" value="COBYRINIC ACID AC-DIAMIDE SYNTHASE"/>
    <property type="match status" value="1"/>
</dbReference>
<dbReference type="SUPFAM" id="SSF52540">
    <property type="entry name" value="P-loop containing nucleoside triphosphate hydrolases"/>
    <property type="match status" value="1"/>
</dbReference>
<dbReference type="AlphaFoldDB" id="A0A5D6UXV3"/>
<dbReference type="InterPro" id="IPR015223">
    <property type="entry name" value="MipZ"/>
</dbReference>